<reference evidence="3 4" key="1">
    <citation type="journal article" date="2022" name="Nat. Ecol. Evol.">
        <title>A masculinizing supergene underlies an exaggerated male reproductive morph in a spider.</title>
        <authorList>
            <person name="Hendrickx F."/>
            <person name="De Corte Z."/>
            <person name="Sonet G."/>
            <person name="Van Belleghem S.M."/>
            <person name="Kostlbacher S."/>
            <person name="Vangestel C."/>
        </authorList>
    </citation>
    <scope>NUCLEOTIDE SEQUENCE [LARGE SCALE GENOMIC DNA]</scope>
    <source>
        <strain evidence="3">W744_W776</strain>
    </source>
</reference>
<organism evidence="3 4">
    <name type="scientific">Oedothorax gibbosus</name>
    <dbReference type="NCBI Taxonomy" id="931172"/>
    <lineage>
        <taxon>Eukaryota</taxon>
        <taxon>Metazoa</taxon>
        <taxon>Ecdysozoa</taxon>
        <taxon>Arthropoda</taxon>
        <taxon>Chelicerata</taxon>
        <taxon>Arachnida</taxon>
        <taxon>Araneae</taxon>
        <taxon>Araneomorphae</taxon>
        <taxon>Entelegynae</taxon>
        <taxon>Araneoidea</taxon>
        <taxon>Linyphiidae</taxon>
        <taxon>Erigoninae</taxon>
        <taxon>Oedothorax</taxon>
    </lineage>
</organism>
<keyword evidence="1" id="KW-0812">Transmembrane</keyword>
<dbReference type="EMBL" id="JAFNEN010000191">
    <property type="protein sequence ID" value="KAG8190221.1"/>
    <property type="molecule type" value="Genomic_DNA"/>
</dbReference>
<dbReference type="Proteomes" id="UP000827092">
    <property type="component" value="Unassembled WGS sequence"/>
</dbReference>
<gene>
    <name evidence="3" type="ORF">JTE90_011942</name>
</gene>
<keyword evidence="4" id="KW-1185">Reference proteome</keyword>
<name>A0AAV6V0Q8_9ARAC</name>
<dbReference type="AlphaFoldDB" id="A0AAV6V0Q8"/>
<evidence type="ECO:0000256" key="1">
    <source>
        <dbReference type="SAM" id="Phobius"/>
    </source>
</evidence>
<evidence type="ECO:0000256" key="2">
    <source>
        <dbReference type="SAM" id="SignalP"/>
    </source>
</evidence>
<feature type="signal peptide" evidence="2">
    <location>
        <begin position="1"/>
        <end position="24"/>
    </location>
</feature>
<feature type="transmembrane region" description="Helical" evidence="1">
    <location>
        <begin position="189"/>
        <end position="208"/>
    </location>
</feature>
<accession>A0AAV6V0Q8</accession>
<keyword evidence="2" id="KW-0732">Signal</keyword>
<feature type="chain" id="PRO_5043820815" evidence="2">
    <location>
        <begin position="25"/>
        <end position="221"/>
    </location>
</feature>
<sequence length="221" mass="25249">MEFSVKFQIYFGLTVVLLSTVCSSNNVICNNETMNCLDTLRKLMEEDYIISKEDKDEKNKFCEKFEFEGDCMKNVTDICKKGQESKVVLGTGIHNHLIHQCSPGRETRKSNMDILLCIERHRYNFLECLYVSKSDEDKSLERACMSIGSMLCVADKGRKFCEEDGKSAAENIEYGLKEPYSMFCKSASVSLNCNFYVIFLTSILLLMVNIEKTVARAYELG</sequence>
<evidence type="ECO:0000313" key="4">
    <source>
        <dbReference type="Proteomes" id="UP000827092"/>
    </source>
</evidence>
<evidence type="ECO:0000313" key="3">
    <source>
        <dbReference type="EMBL" id="KAG8190221.1"/>
    </source>
</evidence>
<proteinExistence type="predicted"/>
<protein>
    <submittedName>
        <fullName evidence="3">Uncharacterized protein</fullName>
    </submittedName>
</protein>
<keyword evidence="1" id="KW-1133">Transmembrane helix</keyword>
<comment type="caution">
    <text evidence="3">The sequence shown here is derived from an EMBL/GenBank/DDBJ whole genome shotgun (WGS) entry which is preliminary data.</text>
</comment>
<keyword evidence="1" id="KW-0472">Membrane</keyword>